<accession>A0AAV7G621</accession>
<protein>
    <submittedName>
        <fullName evidence="1">Uncharacterized protein</fullName>
    </submittedName>
</protein>
<name>A0AAV7G621_DENCH</name>
<organism evidence="1 2">
    <name type="scientific">Dendrobium chrysotoxum</name>
    <name type="common">Orchid</name>
    <dbReference type="NCBI Taxonomy" id="161865"/>
    <lineage>
        <taxon>Eukaryota</taxon>
        <taxon>Viridiplantae</taxon>
        <taxon>Streptophyta</taxon>
        <taxon>Embryophyta</taxon>
        <taxon>Tracheophyta</taxon>
        <taxon>Spermatophyta</taxon>
        <taxon>Magnoliopsida</taxon>
        <taxon>Liliopsida</taxon>
        <taxon>Asparagales</taxon>
        <taxon>Orchidaceae</taxon>
        <taxon>Epidendroideae</taxon>
        <taxon>Malaxideae</taxon>
        <taxon>Dendrobiinae</taxon>
        <taxon>Dendrobium</taxon>
    </lineage>
</organism>
<dbReference type="Proteomes" id="UP000775213">
    <property type="component" value="Unassembled WGS sequence"/>
</dbReference>
<evidence type="ECO:0000313" key="1">
    <source>
        <dbReference type="EMBL" id="KAH0451434.1"/>
    </source>
</evidence>
<proteinExistence type="predicted"/>
<sequence>MCLSDLRMGYISYLDSKEERTSLKGESSSVWKPKAGYIQSIQREKITPLSRGVSFYLDIRNRRSKEFQEDEEVKNRKNPKSQSHLSLRSRIWVVVSDTDTILKNIVIARTSYLFSVTTKIHVLEVRGEDQECEASQDSFRLIDNEVNLGQVIIGQVTLDSSDNKSGDDKYFEIDKVTPAKKSLIELPVLLDLTRLRGIYLVPASSLSAFRSNIAIGRSQVLDEKSGGLR</sequence>
<comment type="caution">
    <text evidence="1">The sequence shown here is derived from an EMBL/GenBank/DDBJ whole genome shotgun (WGS) entry which is preliminary data.</text>
</comment>
<dbReference type="AlphaFoldDB" id="A0AAV7G621"/>
<reference evidence="1 2" key="1">
    <citation type="journal article" date="2021" name="Hortic Res">
        <title>Chromosome-scale assembly of the Dendrobium chrysotoxum genome enhances the understanding of orchid evolution.</title>
        <authorList>
            <person name="Zhang Y."/>
            <person name="Zhang G.Q."/>
            <person name="Zhang D."/>
            <person name="Liu X.D."/>
            <person name="Xu X.Y."/>
            <person name="Sun W.H."/>
            <person name="Yu X."/>
            <person name="Zhu X."/>
            <person name="Wang Z.W."/>
            <person name="Zhao X."/>
            <person name="Zhong W.Y."/>
            <person name="Chen H."/>
            <person name="Yin W.L."/>
            <person name="Huang T."/>
            <person name="Niu S.C."/>
            <person name="Liu Z.J."/>
        </authorList>
    </citation>
    <scope>NUCLEOTIDE SEQUENCE [LARGE SCALE GENOMIC DNA]</scope>
    <source>
        <strain evidence="1">Lindl</strain>
    </source>
</reference>
<evidence type="ECO:0000313" key="2">
    <source>
        <dbReference type="Proteomes" id="UP000775213"/>
    </source>
</evidence>
<keyword evidence="2" id="KW-1185">Reference proteome</keyword>
<dbReference type="EMBL" id="JAGFBR010000017">
    <property type="protein sequence ID" value="KAH0451434.1"/>
    <property type="molecule type" value="Genomic_DNA"/>
</dbReference>
<gene>
    <name evidence="1" type="ORF">IEQ34_018733</name>
</gene>